<dbReference type="Proteomes" id="UP001595792">
    <property type="component" value="Unassembled WGS sequence"/>
</dbReference>
<dbReference type="InterPro" id="IPR034660">
    <property type="entry name" value="DinB/YfiT-like"/>
</dbReference>
<evidence type="ECO:0000313" key="2">
    <source>
        <dbReference type="EMBL" id="MFC4196595.1"/>
    </source>
</evidence>
<sequence length="103" mass="12253">MNDVFKFINDSRQAFIKFLDGLTIEQLNHMPEGYNNNIIWHFGHVVVSTKALCYLRTGILKQPSDILFYEFYKSGTRQAYRVRGNEFQKLKSLANRKYQRNKE</sequence>
<reference evidence="3" key="1">
    <citation type="journal article" date="2019" name="Int. J. Syst. Evol. Microbiol.">
        <title>The Global Catalogue of Microorganisms (GCM) 10K type strain sequencing project: providing services to taxonomists for standard genome sequencing and annotation.</title>
        <authorList>
            <consortium name="The Broad Institute Genomics Platform"/>
            <consortium name="The Broad Institute Genome Sequencing Center for Infectious Disease"/>
            <person name="Wu L."/>
            <person name="Ma J."/>
        </authorList>
    </citation>
    <scope>NUCLEOTIDE SEQUENCE [LARGE SCALE GENOMIC DNA]</scope>
    <source>
        <strain evidence="3">CCM 8689</strain>
    </source>
</reference>
<gene>
    <name evidence="2" type="ORF">ACFOUY_07790</name>
</gene>
<protein>
    <submittedName>
        <fullName evidence="2">DinB family protein</fullName>
    </submittedName>
</protein>
<dbReference type="Gene3D" id="1.20.120.450">
    <property type="entry name" value="dinb family like domain"/>
    <property type="match status" value="1"/>
</dbReference>
<accession>A0ABV8NI06</accession>
<dbReference type="RefSeq" id="WP_378959929.1">
    <property type="nucleotide sequence ID" value="NZ_JBHRXC010000001.1"/>
</dbReference>
<evidence type="ECO:0000313" key="3">
    <source>
        <dbReference type="Proteomes" id="UP001595792"/>
    </source>
</evidence>
<organism evidence="2 3">
    <name type="scientific">Pedobacter jamesrossensis</name>
    <dbReference type="NCBI Taxonomy" id="1908238"/>
    <lineage>
        <taxon>Bacteria</taxon>
        <taxon>Pseudomonadati</taxon>
        <taxon>Bacteroidota</taxon>
        <taxon>Sphingobacteriia</taxon>
        <taxon>Sphingobacteriales</taxon>
        <taxon>Sphingobacteriaceae</taxon>
        <taxon>Pedobacter</taxon>
    </lineage>
</organism>
<name>A0ABV8NI06_9SPHI</name>
<feature type="domain" description="DinB-like" evidence="1">
    <location>
        <begin position="10"/>
        <end position="56"/>
    </location>
</feature>
<keyword evidence="3" id="KW-1185">Reference proteome</keyword>
<dbReference type="SUPFAM" id="SSF109854">
    <property type="entry name" value="DinB/YfiT-like putative metalloenzymes"/>
    <property type="match status" value="1"/>
</dbReference>
<proteinExistence type="predicted"/>
<dbReference type="Pfam" id="PF12867">
    <property type="entry name" value="DinB_2"/>
    <property type="match status" value="1"/>
</dbReference>
<dbReference type="InterPro" id="IPR024775">
    <property type="entry name" value="DinB-like"/>
</dbReference>
<evidence type="ECO:0000259" key="1">
    <source>
        <dbReference type="Pfam" id="PF12867"/>
    </source>
</evidence>
<comment type="caution">
    <text evidence="2">The sequence shown here is derived from an EMBL/GenBank/DDBJ whole genome shotgun (WGS) entry which is preliminary data.</text>
</comment>
<dbReference type="EMBL" id="JBHSBY010000035">
    <property type="protein sequence ID" value="MFC4196595.1"/>
    <property type="molecule type" value="Genomic_DNA"/>
</dbReference>